<evidence type="ECO:0000313" key="1">
    <source>
        <dbReference type="EMBL" id="CAG2230362.1"/>
    </source>
</evidence>
<proteinExistence type="predicted"/>
<protein>
    <recommendedName>
        <fullName evidence="3">B box-type domain-containing protein</fullName>
    </recommendedName>
</protein>
<comment type="caution">
    <text evidence="1">The sequence shown here is derived from an EMBL/GenBank/DDBJ whole genome shotgun (WGS) entry which is preliminary data.</text>
</comment>
<dbReference type="OrthoDB" id="10376987at2759"/>
<dbReference type="AlphaFoldDB" id="A0A8S3TFR1"/>
<sequence length="215" mass="24834">MSGHNCDPCSRMGSNCPALQWCSSCNELLCTRCYNYHKVLGVTKDHTAITVEEYEAILPFIASVQMKCREHTNKEYNFEAEIKHELTQNFDSEKNRLLVRRNDYLQKMDEIKKEKHIISNVANIEIKSNKHLFLLQGQMNDKLKLKESAVKDLITPLEDVSLECNVDLDIDMHSGCLMLTRTVAFHRSPSEIDLEVLHIESESETTEIMEDDKIQ</sequence>
<reference evidence="1" key="1">
    <citation type="submission" date="2021-03" db="EMBL/GenBank/DDBJ databases">
        <authorList>
            <person name="Bekaert M."/>
        </authorList>
    </citation>
    <scope>NUCLEOTIDE SEQUENCE</scope>
</reference>
<dbReference type="Proteomes" id="UP000683360">
    <property type="component" value="Unassembled WGS sequence"/>
</dbReference>
<accession>A0A8S3TFR1</accession>
<dbReference type="EMBL" id="CAJPWZ010002063">
    <property type="protein sequence ID" value="CAG2230362.1"/>
    <property type="molecule type" value="Genomic_DNA"/>
</dbReference>
<gene>
    <name evidence="1" type="ORF">MEDL_43216</name>
</gene>
<organism evidence="1 2">
    <name type="scientific">Mytilus edulis</name>
    <name type="common">Blue mussel</name>
    <dbReference type="NCBI Taxonomy" id="6550"/>
    <lineage>
        <taxon>Eukaryota</taxon>
        <taxon>Metazoa</taxon>
        <taxon>Spiralia</taxon>
        <taxon>Lophotrochozoa</taxon>
        <taxon>Mollusca</taxon>
        <taxon>Bivalvia</taxon>
        <taxon>Autobranchia</taxon>
        <taxon>Pteriomorphia</taxon>
        <taxon>Mytilida</taxon>
        <taxon>Mytiloidea</taxon>
        <taxon>Mytilidae</taxon>
        <taxon>Mytilinae</taxon>
        <taxon>Mytilus</taxon>
    </lineage>
</organism>
<keyword evidence="2" id="KW-1185">Reference proteome</keyword>
<evidence type="ECO:0000313" key="2">
    <source>
        <dbReference type="Proteomes" id="UP000683360"/>
    </source>
</evidence>
<evidence type="ECO:0008006" key="3">
    <source>
        <dbReference type="Google" id="ProtNLM"/>
    </source>
</evidence>
<name>A0A8S3TFR1_MYTED</name>